<dbReference type="Proteomes" id="UP000323380">
    <property type="component" value="Unassembled WGS sequence"/>
</dbReference>
<proteinExistence type="predicted"/>
<dbReference type="STRING" id="1220554.GCA_001552135_07841"/>
<dbReference type="SUPFAM" id="SSF51182">
    <property type="entry name" value="RmlC-like cupins"/>
    <property type="match status" value="1"/>
</dbReference>
<name>A0A5D0NXE4_9ACTN</name>
<organism evidence="2 3">
    <name type="scientific">Actinomadura chibensis</name>
    <dbReference type="NCBI Taxonomy" id="392828"/>
    <lineage>
        <taxon>Bacteria</taxon>
        <taxon>Bacillati</taxon>
        <taxon>Actinomycetota</taxon>
        <taxon>Actinomycetes</taxon>
        <taxon>Streptosporangiales</taxon>
        <taxon>Thermomonosporaceae</taxon>
        <taxon>Actinomadura</taxon>
    </lineage>
</organism>
<sequence>MAEAVLPRVLCDVRELIATPPEPARVSWKLAEAGRQLDANLVQLPPDERIDPHAEANLDVMLLVVAGNGTAGLGVADESEPLTEGTLLWLPHGSTRSITAGPEGLSYLTVHRRRPGMQIRGTKNPSPGGPVE</sequence>
<accession>A0A5D0NXE4</accession>
<dbReference type="InterPro" id="IPR011051">
    <property type="entry name" value="RmlC_Cupin_sf"/>
</dbReference>
<dbReference type="RefSeq" id="WP_067904522.1">
    <property type="nucleotide sequence ID" value="NZ_VSFG01000001.1"/>
</dbReference>
<comment type="caution">
    <text evidence="2">The sequence shown here is derived from an EMBL/GenBank/DDBJ whole genome shotgun (WGS) entry which is preliminary data.</text>
</comment>
<evidence type="ECO:0000256" key="1">
    <source>
        <dbReference type="SAM" id="MobiDB-lite"/>
    </source>
</evidence>
<dbReference type="InterPro" id="IPR014710">
    <property type="entry name" value="RmlC-like_jellyroll"/>
</dbReference>
<protein>
    <recommendedName>
        <fullName evidence="4">AraC-type arabinose-binding/dimerisation domain-containing protein</fullName>
    </recommendedName>
</protein>
<evidence type="ECO:0000313" key="2">
    <source>
        <dbReference type="EMBL" id="TYB48952.1"/>
    </source>
</evidence>
<dbReference type="AlphaFoldDB" id="A0A5D0NXE4"/>
<evidence type="ECO:0000313" key="3">
    <source>
        <dbReference type="Proteomes" id="UP000323380"/>
    </source>
</evidence>
<gene>
    <name evidence="2" type="ORF">FXF69_07335</name>
</gene>
<keyword evidence="3" id="KW-1185">Reference proteome</keyword>
<reference evidence="2 3" key="1">
    <citation type="submission" date="2019-08" db="EMBL/GenBank/DDBJ databases">
        <title>Actinomadura sp. nov. CYP1-5 isolated from mountain soil.</title>
        <authorList>
            <person name="Songsumanus A."/>
            <person name="Kuncharoen N."/>
            <person name="Kudo T."/>
            <person name="Yuki M."/>
            <person name="Igarashi Y."/>
            <person name="Tanasupawat S."/>
        </authorList>
    </citation>
    <scope>NUCLEOTIDE SEQUENCE [LARGE SCALE GENOMIC DNA]</scope>
    <source>
        <strain evidence="2 3">JCM 14158</strain>
    </source>
</reference>
<feature type="region of interest" description="Disordered" evidence="1">
    <location>
        <begin position="113"/>
        <end position="132"/>
    </location>
</feature>
<dbReference type="EMBL" id="VSFG01000001">
    <property type="protein sequence ID" value="TYB48952.1"/>
    <property type="molecule type" value="Genomic_DNA"/>
</dbReference>
<evidence type="ECO:0008006" key="4">
    <source>
        <dbReference type="Google" id="ProtNLM"/>
    </source>
</evidence>
<dbReference type="Gene3D" id="2.60.120.10">
    <property type="entry name" value="Jelly Rolls"/>
    <property type="match status" value="1"/>
</dbReference>